<reference evidence="2" key="1">
    <citation type="submission" date="2013-10" db="EMBL/GenBank/DDBJ databases">
        <title>Genome sequencing of Onchocerca volvulus.</title>
        <authorList>
            <person name="Cotton J."/>
            <person name="Tsai J."/>
            <person name="Stanley E."/>
            <person name="Tracey A."/>
            <person name="Holroyd N."/>
            <person name="Lustigman S."/>
            <person name="Berriman M."/>
        </authorList>
    </citation>
    <scope>NUCLEOTIDE SEQUENCE</scope>
</reference>
<evidence type="ECO:0000313" key="2">
    <source>
        <dbReference type="Proteomes" id="UP000024404"/>
    </source>
</evidence>
<keyword evidence="2" id="KW-1185">Reference proteome</keyword>
<sequence>MPSQGAVLLHIFYLLCRPNVLIEDEYRLQHQNFIHTNRNSKH</sequence>
<dbReference type="Proteomes" id="UP000024404">
    <property type="component" value="Unassembled WGS sequence"/>
</dbReference>
<dbReference type="EnsemblMetazoa" id="OVOC4408.1">
    <property type="protein sequence ID" value="OVOC4408.1"/>
    <property type="gene ID" value="WBGene00241217"/>
</dbReference>
<name>A0A8R1TUE5_ONCVO</name>
<reference evidence="1" key="2">
    <citation type="submission" date="2022-06" db="UniProtKB">
        <authorList>
            <consortium name="EnsemblMetazoa"/>
        </authorList>
    </citation>
    <scope>IDENTIFICATION</scope>
</reference>
<proteinExistence type="predicted"/>
<accession>A0A8R1TUE5</accession>
<evidence type="ECO:0000313" key="1">
    <source>
        <dbReference type="EnsemblMetazoa" id="OVOC4408.1"/>
    </source>
</evidence>
<dbReference type="EMBL" id="CMVM020000131">
    <property type="status" value="NOT_ANNOTATED_CDS"/>
    <property type="molecule type" value="Genomic_DNA"/>
</dbReference>
<protein>
    <submittedName>
        <fullName evidence="1">Uncharacterized protein</fullName>
    </submittedName>
</protein>
<organism evidence="1 2">
    <name type="scientific">Onchocerca volvulus</name>
    <dbReference type="NCBI Taxonomy" id="6282"/>
    <lineage>
        <taxon>Eukaryota</taxon>
        <taxon>Metazoa</taxon>
        <taxon>Ecdysozoa</taxon>
        <taxon>Nematoda</taxon>
        <taxon>Chromadorea</taxon>
        <taxon>Rhabditida</taxon>
        <taxon>Spirurina</taxon>
        <taxon>Spiruromorpha</taxon>
        <taxon>Filarioidea</taxon>
        <taxon>Onchocercidae</taxon>
        <taxon>Onchocerca</taxon>
    </lineage>
</organism>
<dbReference type="AlphaFoldDB" id="A0A8R1TUE5"/>